<evidence type="ECO:0000313" key="1">
    <source>
        <dbReference type="EMBL" id="KRM67521.1"/>
    </source>
</evidence>
<gene>
    <name evidence="1" type="ORF">FD06_GL000672</name>
</gene>
<name>A0A0R2AK00_9LACO</name>
<accession>A0A0R2AK00</accession>
<keyword evidence="2" id="KW-1185">Reference proteome</keyword>
<sequence length="133" mass="15481">MKVKLTALIVIILIIFGITSFKRVNRLSKGNYINIYNAKSDLVKKDYNKNNVNFLTNFINQQVNNNLKSDASLPKKAQKEFRYRVVNVNSDSALSITTYKNKYAKLTSKSSHSYIDFYVKLTDKEYQQINKIR</sequence>
<dbReference type="PATRIC" id="fig|1423781.4.peg.686"/>
<organism evidence="1 2">
    <name type="scientific">Apilactobacillus ozensis DSM 23829 = JCM 17196</name>
    <dbReference type="NCBI Taxonomy" id="1423781"/>
    <lineage>
        <taxon>Bacteria</taxon>
        <taxon>Bacillati</taxon>
        <taxon>Bacillota</taxon>
        <taxon>Bacilli</taxon>
        <taxon>Lactobacillales</taxon>
        <taxon>Lactobacillaceae</taxon>
        <taxon>Apilactobacillus</taxon>
    </lineage>
</organism>
<dbReference type="Proteomes" id="UP000052012">
    <property type="component" value="Unassembled WGS sequence"/>
</dbReference>
<reference evidence="1 2" key="1">
    <citation type="journal article" date="2015" name="Genome Announc.">
        <title>Expanding the biotechnology potential of lactobacilli through comparative genomics of 213 strains and associated genera.</title>
        <authorList>
            <person name="Sun Z."/>
            <person name="Harris H.M."/>
            <person name="McCann A."/>
            <person name="Guo C."/>
            <person name="Argimon S."/>
            <person name="Zhang W."/>
            <person name="Yang X."/>
            <person name="Jeffery I.B."/>
            <person name="Cooney J.C."/>
            <person name="Kagawa T.F."/>
            <person name="Liu W."/>
            <person name="Song Y."/>
            <person name="Salvetti E."/>
            <person name="Wrobel A."/>
            <person name="Rasinkangas P."/>
            <person name="Parkhill J."/>
            <person name="Rea M.C."/>
            <person name="O'Sullivan O."/>
            <person name="Ritari J."/>
            <person name="Douillard F.P."/>
            <person name="Paul Ross R."/>
            <person name="Yang R."/>
            <person name="Briner A.E."/>
            <person name="Felis G.E."/>
            <person name="de Vos W.M."/>
            <person name="Barrangou R."/>
            <person name="Klaenhammer T.R."/>
            <person name="Caufield P.W."/>
            <person name="Cui Y."/>
            <person name="Zhang H."/>
            <person name="O'Toole P.W."/>
        </authorList>
    </citation>
    <scope>NUCLEOTIDE SEQUENCE [LARGE SCALE GENOMIC DNA]</scope>
    <source>
        <strain evidence="1 2">DSM 23829</strain>
    </source>
</reference>
<proteinExistence type="predicted"/>
<protein>
    <submittedName>
        <fullName evidence="1">Uncharacterized protein</fullName>
    </submittedName>
</protein>
<dbReference type="EMBL" id="AYYQ01000036">
    <property type="protein sequence ID" value="KRM67521.1"/>
    <property type="molecule type" value="Genomic_DNA"/>
</dbReference>
<dbReference type="RefSeq" id="WP_054658135.1">
    <property type="nucleotide sequence ID" value="NZ_AYYQ01000036.1"/>
</dbReference>
<comment type="caution">
    <text evidence="1">The sequence shown here is derived from an EMBL/GenBank/DDBJ whole genome shotgun (WGS) entry which is preliminary data.</text>
</comment>
<evidence type="ECO:0000313" key="2">
    <source>
        <dbReference type="Proteomes" id="UP000052012"/>
    </source>
</evidence>
<dbReference type="AlphaFoldDB" id="A0A0R2AK00"/>